<feature type="region of interest" description="Disordered" evidence="1">
    <location>
        <begin position="161"/>
        <end position="183"/>
    </location>
</feature>
<feature type="transmembrane region" description="Helical" evidence="2">
    <location>
        <begin position="36"/>
        <end position="55"/>
    </location>
</feature>
<evidence type="ECO:0000313" key="4">
    <source>
        <dbReference type="Proteomes" id="UP000019335"/>
    </source>
</evidence>
<protein>
    <submittedName>
        <fullName evidence="3">Uncharacterized protein</fullName>
    </submittedName>
</protein>
<keyword evidence="4" id="KW-1185">Reference proteome</keyword>
<feature type="transmembrane region" description="Helical" evidence="2">
    <location>
        <begin position="229"/>
        <end position="248"/>
    </location>
</feature>
<comment type="caution">
    <text evidence="3">The sequence shown here is derived from an EMBL/GenBank/DDBJ whole genome shotgun (WGS) entry which is preliminary data.</text>
</comment>
<feature type="transmembrane region" description="Helical" evidence="2">
    <location>
        <begin position="112"/>
        <end position="130"/>
    </location>
</feature>
<accession>W7TUR0</accession>
<feature type="non-terminal residue" evidence="3">
    <location>
        <position position="312"/>
    </location>
</feature>
<sequence length="312" mass="34230">MTAELPLRYQPHQQDGSRTGLVGKKSKESNSTGHQIAGLADLGNAFLASFIVPFAPSFLDRRLNAGFFYASDTPYWWALTLLSFWGGQWGARWVRWRLGMTRPLSPRSKARVYGWLLILVLAVLGTGWVTRVEYLLGVRAWTGFASVLVWGHAAERTTWGRKDGDRRGGGRCGWRRQHTGDPSSARVRVGEEMEAFLGPMDALGWVVGASVGALTFSRRSWVTVGGYPAWASSVTAVVCVTLVSCLVLRRMEKAGAWRRAGGRGDSKDGWMRSGRQERKDSGGPEVGRESFTPSVPSPGGGTRRFQAGRPSP</sequence>
<dbReference type="Proteomes" id="UP000019335">
    <property type="component" value="Chromosome 15"/>
</dbReference>
<evidence type="ECO:0000256" key="2">
    <source>
        <dbReference type="SAM" id="Phobius"/>
    </source>
</evidence>
<feature type="transmembrane region" description="Helical" evidence="2">
    <location>
        <begin position="196"/>
        <end position="217"/>
    </location>
</feature>
<keyword evidence="2" id="KW-0472">Membrane</keyword>
<gene>
    <name evidence="3" type="ORF">Naga_101251g1</name>
</gene>
<keyword evidence="2" id="KW-1133">Transmembrane helix</keyword>
<feature type="compositionally biased region" description="Basic and acidic residues" evidence="1">
    <location>
        <begin position="262"/>
        <end position="288"/>
    </location>
</feature>
<reference evidence="3 4" key="1">
    <citation type="journal article" date="2014" name="Mol. Plant">
        <title>Chromosome Scale Genome Assembly and Transcriptome Profiling of Nannochloropsis gaditana in Nitrogen Depletion.</title>
        <authorList>
            <person name="Corteggiani Carpinelli E."/>
            <person name="Telatin A."/>
            <person name="Vitulo N."/>
            <person name="Forcato C."/>
            <person name="D'Angelo M."/>
            <person name="Schiavon R."/>
            <person name="Vezzi A."/>
            <person name="Giacometti G.M."/>
            <person name="Morosinotto T."/>
            <person name="Valle G."/>
        </authorList>
    </citation>
    <scope>NUCLEOTIDE SEQUENCE [LARGE SCALE GENOMIC DNA]</scope>
    <source>
        <strain evidence="3 4">B-31</strain>
    </source>
</reference>
<feature type="transmembrane region" description="Helical" evidence="2">
    <location>
        <begin position="75"/>
        <end position="91"/>
    </location>
</feature>
<evidence type="ECO:0000313" key="3">
    <source>
        <dbReference type="EMBL" id="EWM24039.1"/>
    </source>
</evidence>
<proteinExistence type="predicted"/>
<keyword evidence="2" id="KW-0812">Transmembrane</keyword>
<feature type="region of interest" description="Disordered" evidence="1">
    <location>
        <begin position="11"/>
        <end position="30"/>
    </location>
</feature>
<feature type="region of interest" description="Disordered" evidence="1">
    <location>
        <begin position="257"/>
        <end position="312"/>
    </location>
</feature>
<dbReference type="AlphaFoldDB" id="W7TUR0"/>
<dbReference type="EMBL" id="AZIL01001407">
    <property type="protein sequence ID" value="EWM24039.1"/>
    <property type="molecule type" value="Genomic_DNA"/>
</dbReference>
<feature type="transmembrane region" description="Helical" evidence="2">
    <location>
        <begin position="136"/>
        <end position="153"/>
    </location>
</feature>
<name>W7TUR0_9STRA</name>
<evidence type="ECO:0000256" key="1">
    <source>
        <dbReference type="SAM" id="MobiDB-lite"/>
    </source>
</evidence>
<organism evidence="3 4">
    <name type="scientific">Nannochloropsis gaditana</name>
    <dbReference type="NCBI Taxonomy" id="72520"/>
    <lineage>
        <taxon>Eukaryota</taxon>
        <taxon>Sar</taxon>
        <taxon>Stramenopiles</taxon>
        <taxon>Ochrophyta</taxon>
        <taxon>Eustigmatophyceae</taxon>
        <taxon>Eustigmatales</taxon>
        <taxon>Monodopsidaceae</taxon>
        <taxon>Nannochloropsis</taxon>
    </lineage>
</organism>